<evidence type="ECO:0000313" key="9">
    <source>
        <dbReference type="Proteomes" id="UP001596407"/>
    </source>
</evidence>
<feature type="domain" description="DUF7814" evidence="7">
    <location>
        <begin position="227"/>
        <end position="275"/>
    </location>
</feature>
<accession>A0ABD5WNQ0</accession>
<evidence type="ECO:0000256" key="5">
    <source>
        <dbReference type="ARBA" id="ARBA00047942"/>
    </source>
</evidence>
<organism evidence="8 9">
    <name type="scientific">Halorussus caseinilyticus</name>
    <dbReference type="NCBI Taxonomy" id="3034025"/>
    <lineage>
        <taxon>Archaea</taxon>
        <taxon>Methanobacteriati</taxon>
        <taxon>Methanobacteriota</taxon>
        <taxon>Stenosarchaea group</taxon>
        <taxon>Halobacteria</taxon>
        <taxon>Halobacteriales</taxon>
        <taxon>Haladaptataceae</taxon>
        <taxon>Halorussus</taxon>
    </lineage>
</organism>
<dbReference type="Pfam" id="PF25120">
    <property type="entry name" value="DUF7814"/>
    <property type="match status" value="1"/>
</dbReference>
<evidence type="ECO:0000256" key="3">
    <source>
        <dbReference type="ARBA" id="ARBA00022679"/>
    </source>
</evidence>
<evidence type="ECO:0000256" key="1">
    <source>
        <dbReference type="ARBA" id="ARBA00011900"/>
    </source>
</evidence>
<evidence type="ECO:0000259" key="7">
    <source>
        <dbReference type="Pfam" id="PF25120"/>
    </source>
</evidence>
<evidence type="ECO:0000256" key="4">
    <source>
        <dbReference type="ARBA" id="ARBA00022691"/>
    </source>
</evidence>
<keyword evidence="4" id="KW-0949">S-adenosyl-L-methionine</keyword>
<dbReference type="PANTHER" id="PTHR33841">
    <property type="entry name" value="DNA METHYLTRANSFERASE YEEA-RELATED"/>
    <property type="match status" value="1"/>
</dbReference>
<dbReference type="AlphaFoldDB" id="A0ABD5WNQ0"/>
<sequence length="714" mass="80972">MSRDRILASDITQWSSLDDIKNTFVDKRELTDVSEEVESHVPVLKVTERNYFKLLEADPGEELYDYRQETSRRDFTVLVASHDYEKFMFITRDAMSGAGGVRHRRKTIYKDQFDDDLGDKRTILNKLNDIQSGGIAPFFEIYETRKVVNEFYREYRNHLDNLADSVPNSLDIPEAEQREFAQAVMDRIIFTYFLQEKGALSHPSDTDEYFESRILSFKRSESDLYQDFLEPLFFDLLAVPTGEREIDEERFGEVPYLNGSLFTPTEIEEEHNTIRIGEDTTAGNDLIEDYINFLGDWNWHLDETSDADDSAAITPDILGFIFEKSVNKDGLGAVYTPEEVTRYISNKSLNDRVLAGLNAQIDGEGYNSIDNLFGLVDDGEEQVFTSAGLSIQLGDLAAINLDHIEVLYFDVLPNLTILDPAVGSGAFLLAAQEALLDIYITCLAVFDNYPRQEELSSRNRDEIQTSSGTSTRLRLKRSIIINNLYGVDIDPGAVEVCKLRLYLSMISDLNQGTSEIEALPNIDFNIRQGNSLFGISDAELLTSDDNDETTQQSIFSYKLKDKIDSYANKIEEFRNNEGTAADARSKIQEQHDKVQPTINSIYAGTIDQRIREEISSVDDVNQYLSDDSIDSVKLIIGFDGSPPEEAKETISDLGGRFYGAKTAHIEIETKQLRAGPHNTAIQLAEDHGFRYMKIERPMTAADLSSQYDLFHWAF</sequence>
<proteinExistence type="predicted"/>
<dbReference type="InterPro" id="IPR050953">
    <property type="entry name" value="N4_N6_ade-DNA_methylase"/>
</dbReference>
<name>A0ABD5WNQ0_9EURY</name>
<dbReference type="SUPFAM" id="SSF53335">
    <property type="entry name" value="S-adenosyl-L-methionine-dependent methyltransferases"/>
    <property type="match status" value="1"/>
</dbReference>
<evidence type="ECO:0000259" key="6">
    <source>
        <dbReference type="Pfam" id="PF07669"/>
    </source>
</evidence>
<dbReference type="InterPro" id="IPR011639">
    <property type="entry name" value="MethylTrfase_TaqI-like_dom"/>
</dbReference>
<gene>
    <name evidence="8" type="ORF">ACFQJ6_04245</name>
</gene>
<dbReference type="RefSeq" id="WP_382208971.1">
    <property type="nucleotide sequence ID" value="NZ_JBHSZH010000004.1"/>
</dbReference>
<feature type="domain" description="Type II methyltransferase M.TaqI-like" evidence="6">
    <location>
        <begin position="482"/>
        <end position="556"/>
    </location>
</feature>
<dbReference type="EC" id="2.1.1.72" evidence="1"/>
<protein>
    <recommendedName>
        <fullName evidence="1">site-specific DNA-methyltransferase (adenine-specific)</fullName>
        <ecNumber evidence="1">2.1.1.72</ecNumber>
    </recommendedName>
</protein>
<comment type="caution">
    <text evidence="8">The sequence shown here is derived from an EMBL/GenBank/DDBJ whole genome shotgun (WGS) entry which is preliminary data.</text>
</comment>
<dbReference type="GO" id="GO:0032259">
    <property type="term" value="P:methylation"/>
    <property type="evidence" value="ECO:0007669"/>
    <property type="project" value="UniProtKB-KW"/>
</dbReference>
<keyword evidence="3" id="KW-0808">Transferase</keyword>
<dbReference type="GO" id="GO:0009007">
    <property type="term" value="F:site-specific DNA-methyltransferase (adenine-specific) activity"/>
    <property type="evidence" value="ECO:0007669"/>
    <property type="project" value="UniProtKB-EC"/>
</dbReference>
<dbReference type="PANTHER" id="PTHR33841:SF1">
    <property type="entry name" value="DNA METHYLTRANSFERASE A"/>
    <property type="match status" value="1"/>
</dbReference>
<keyword evidence="9" id="KW-1185">Reference proteome</keyword>
<dbReference type="InterPro" id="IPR056716">
    <property type="entry name" value="DUF7814"/>
</dbReference>
<evidence type="ECO:0000313" key="8">
    <source>
        <dbReference type="EMBL" id="MFC7079483.1"/>
    </source>
</evidence>
<reference evidence="8 9" key="1">
    <citation type="journal article" date="2019" name="Int. J. Syst. Evol. Microbiol.">
        <title>The Global Catalogue of Microorganisms (GCM) 10K type strain sequencing project: providing services to taxonomists for standard genome sequencing and annotation.</title>
        <authorList>
            <consortium name="The Broad Institute Genomics Platform"/>
            <consortium name="The Broad Institute Genome Sequencing Center for Infectious Disease"/>
            <person name="Wu L."/>
            <person name="Ma J."/>
        </authorList>
    </citation>
    <scope>NUCLEOTIDE SEQUENCE [LARGE SCALE GENOMIC DNA]</scope>
    <source>
        <strain evidence="8 9">DT72</strain>
    </source>
</reference>
<comment type="catalytic activity">
    <reaction evidence="5">
        <text>a 2'-deoxyadenosine in DNA + S-adenosyl-L-methionine = an N(6)-methyl-2'-deoxyadenosine in DNA + S-adenosyl-L-homocysteine + H(+)</text>
        <dbReference type="Rhea" id="RHEA:15197"/>
        <dbReference type="Rhea" id="RHEA-COMP:12418"/>
        <dbReference type="Rhea" id="RHEA-COMP:12419"/>
        <dbReference type="ChEBI" id="CHEBI:15378"/>
        <dbReference type="ChEBI" id="CHEBI:57856"/>
        <dbReference type="ChEBI" id="CHEBI:59789"/>
        <dbReference type="ChEBI" id="CHEBI:90615"/>
        <dbReference type="ChEBI" id="CHEBI:90616"/>
        <dbReference type="EC" id="2.1.1.72"/>
    </reaction>
</comment>
<dbReference type="Proteomes" id="UP001596407">
    <property type="component" value="Unassembled WGS sequence"/>
</dbReference>
<dbReference type="Pfam" id="PF07669">
    <property type="entry name" value="Eco57I"/>
    <property type="match status" value="1"/>
</dbReference>
<dbReference type="InterPro" id="IPR029063">
    <property type="entry name" value="SAM-dependent_MTases_sf"/>
</dbReference>
<dbReference type="EMBL" id="JBHSZH010000004">
    <property type="protein sequence ID" value="MFC7079483.1"/>
    <property type="molecule type" value="Genomic_DNA"/>
</dbReference>
<dbReference type="Gene3D" id="3.40.50.150">
    <property type="entry name" value="Vaccinia Virus protein VP39"/>
    <property type="match status" value="1"/>
</dbReference>
<evidence type="ECO:0000256" key="2">
    <source>
        <dbReference type="ARBA" id="ARBA00022603"/>
    </source>
</evidence>
<keyword evidence="2 8" id="KW-0489">Methyltransferase</keyword>